<evidence type="ECO:0000256" key="1">
    <source>
        <dbReference type="PROSITE-ProRule" id="PRU00175"/>
    </source>
</evidence>
<evidence type="ECO:0000313" key="4">
    <source>
        <dbReference type="EMBL" id="EPB88426.1"/>
    </source>
</evidence>
<name>S2JDU4_MUCC1</name>
<dbReference type="InterPro" id="IPR001841">
    <property type="entry name" value="Znf_RING"/>
</dbReference>
<dbReference type="OrthoDB" id="6105938at2759"/>
<dbReference type="InParanoid" id="S2JDU4"/>
<dbReference type="CDD" id="cd16448">
    <property type="entry name" value="RING-H2"/>
    <property type="match status" value="1"/>
</dbReference>
<dbReference type="PROSITE" id="PS50089">
    <property type="entry name" value="ZF_RING_2"/>
    <property type="match status" value="1"/>
</dbReference>
<keyword evidence="2" id="KW-0175">Coiled coil</keyword>
<dbReference type="PANTHER" id="PTHR46569">
    <property type="entry name" value="E3 UBIQUITIN-PROTEIN LIGASE TRAIP"/>
    <property type="match status" value="1"/>
</dbReference>
<evidence type="ECO:0000259" key="3">
    <source>
        <dbReference type="PROSITE" id="PS50089"/>
    </source>
</evidence>
<dbReference type="Proteomes" id="UP000014254">
    <property type="component" value="Unassembled WGS sequence"/>
</dbReference>
<dbReference type="InterPro" id="IPR052639">
    <property type="entry name" value="TRAIP_ubiq-protein_ligase"/>
</dbReference>
<dbReference type="SMART" id="SM00184">
    <property type="entry name" value="RING"/>
    <property type="match status" value="1"/>
</dbReference>
<keyword evidence="1" id="KW-0863">Zinc-finger</keyword>
<feature type="coiled-coil region" evidence="2">
    <location>
        <begin position="75"/>
        <end position="137"/>
    </location>
</feature>
<dbReference type="InterPro" id="IPR013083">
    <property type="entry name" value="Znf_RING/FYVE/PHD"/>
</dbReference>
<dbReference type="PANTHER" id="PTHR46569:SF1">
    <property type="entry name" value="E3 UBIQUITIN-PROTEIN LIGASE RFWD3-RELATED"/>
    <property type="match status" value="1"/>
</dbReference>
<feature type="domain" description="RING-type" evidence="3">
    <location>
        <begin position="5"/>
        <end position="47"/>
    </location>
</feature>
<dbReference type="GO" id="GO:0005634">
    <property type="term" value="C:nucleus"/>
    <property type="evidence" value="ECO:0007669"/>
    <property type="project" value="TreeGrafter"/>
</dbReference>
<reference evidence="5" key="1">
    <citation type="submission" date="2013-05" db="EMBL/GenBank/DDBJ databases">
        <title>The Genome sequence of Mucor circinelloides f. circinelloides 1006PhL.</title>
        <authorList>
            <consortium name="The Broad Institute Genomics Platform"/>
            <person name="Cuomo C."/>
            <person name="Earl A."/>
            <person name="Findley K."/>
            <person name="Lee S.C."/>
            <person name="Walker B."/>
            <person name="Young S."/>
            <person name="Zeng Q."/>
            <person name="Gargeya S."/>
            <person name="Fitzgerald M."/>
            <person name="Haas B."/>
            <person name="Abouelleil A."/>
            <person name="Allen A.W."/>
            <person name="Alvarado L."/>
            <person name="Arachchi H.M."/>
            <person name="Berlin A.M."/>
            <person name="Chapman S.B."/>
            <person name="Gainer-Dewar J."/>
            <person name="Goldberg J."/>
            <person name="Griggs A."/>
            <person name="Gujja S."/>
            <person name="Hansen M."/>
            <person name="Howarth C."/>
            <person name="Imamovic A."/>
            <person name="Ireland A."/>
            <person name="Larimer J."/>
            <person name="McCowan C."/>
            <person name="Murphy C."/>
            <person name="Pearson M."/>
            <person name="Poon T.W."/>
            <person name="Priest M."/>
            <person name="Roberts A."/>
            <person name="Saif S."/>
            <person name="Shea T."/>
            <person name="Sisk P."/>
            <person name="Sykes S."/>
            <person name="Wortman J."/>
            <person name="Nusbaum C."/>
            <person name="Birren B."/>
        </authorList>
    </citation>
    <scope>NUCLEOTIDE SEQUENCE [LARGE SCALE GENOMIC DNA]</scope>
    <source>
        <strain evidence="5">1006PhL</strain>
    </source>
</reference>
<dbReference type="Pfam" id="PF13639">
    <property type="entry name" value="zf-RING_2"/>
    <property type="match status" value="1"/>
</dbReference>
<feature type="coiled-coil region" evidence="2">
    <location>
        <begin position="163"/>
        <end position="313"/>
    </location>
</feature>
<protein>
    <recommendedName>
        <fullName evidence="3">RING-type domain-containing protein</fullName>
    </recommendedName>
</protein>
<proteinExistence type="predicted"/>
<dbReference type="GO" id="GO:0016567">
    <property type="term" value="P:protein ubiquitination"/>
    <property type="evidence" value="ECO:0007669"/>
    <property type="project" value="TreeGrafter"/>
</dbReference>
<gene>
    <name evidence="4" type="ORF">HMPREF1544_04777</name>
</gene>
<sequence>MRLSCSICLEQAEEDAVLVALTVCGHVFDAECITQCMIVSDKCPLCNQSTFGHHPAFKRVYFSVHDGDLDGNDALVAVKEKLKSVTDEINTLHREYDDLALNWTMAKDELNTCNHEKTLLQEENADKDAQIQKLTHNLQTSKAHNKEDIDKMNLKLIAKHKSIDLLTKNLDKSNKRIKSLKEELEALKSNGSQDNLPSKSRYRDQNFKTKYYDLNKEHRALKDKMDQLEKKFIDLTLTTSAPPSSILPHKTEALQLQIQQLEKQLQTSMTKENKLLKEVMRFKQLKQEAVKEKEELQAKLANAEAVINTFDITVKKEEPPHEEID</sequence>
<keyword evidence="5" id="KW-1185">Reference proteome</keyword>
<dbReference type="GO" id="GO:0090734">
    <property type="term" value="C:site of DNA damage"/>
    <property type="evidence" value="ECO:0007669"/>
    <property type="project" value="TreeGrafter"/>
</dbReference>
<dbReference type="Gene3D" id="3.30.40.10">
    <property type="entry name" value="Zinc/RING finger domain, C3HC4 (zinc finger)"/>
    <property type="match status" value="1"/>
</dbReference>
<dbReference type="STRING" id="1220926.S2JDU4"/>
<keyword evidence="1" id="KW-0479">Metal-binding</keyword>
<dbReference type="SUPFAM" id="SSF57850">
    <property type="entry name" value="RING/U-box"/>
    <property type="match status" value="1"/>
</dbReference>
<dbReference type="GO" id="GO:0031297">
    <property type="term" value="P:replication fork processing"/>
    <property type="evidence" value="ECO:0007669"/>
    <property type="project" value="TreeGrafter"/>
</dbReference>
<dbReference type="EMBL" id="KE123951">
    <property type="protein sequence ID" value="EPB88426.1"/>
    <property type="molecule type" value="Genomic_DNA"/>
</dbReference>
<organism evidence="4 5">
    <name type="scientific">Mucor circinelloides f. circinelloides (strain 1006PhL)</name>
    <name type="common">Mucormycosis agent</name>
    <name type="synonym">Calyptromyces circinelloides</name>
    <dbReference type="NCBI Taxonomy" id="1220926"/>
    <lineage>
        <taxon>Eukaryota</taxon>
        <taxon>Fungi</taxon>
        <taxon>Fungi incertae sedis</taxon>
        <taxon>Mucoromycota</taxon>
        <taxon>Mucoromycotina</taxon>
        <taxon>Mucoromycetes</taxon>
        <taxon>Mucorales</taxon>
        <taxon>Mucorineae</taxon>
        <taxon>Mucoraceae</taxon>
        <taxon>Mucor</taxon>
    </lineage>
</organism>
<dbReference type="GO" id="GO:0061630">
    <property type="term" value="F:ubiquitin protein ligase activity"/>
    <property type="evidence" value="ECO:0007669"/>
    <property type="project" value="TreeGrafter"/>
</dbReference>
<accession>S2JDU4</accession>
<evidence type="ECO:0000313" key="5">
    <source>
        <dbReference type="Proteomes" id="UP000014254"/>
    </source>
</evidence>
<dbReference type="VEuPathDB" id="FungiDB:HMPREF1544_04777"/>
<dbReference type="GO" id="GO:0008270">
    <property type="term" value="F:zinc ion binding"/>
    <property type="evidence" value="ECO:0007669"/>
    <property type="project" value="UniProtKB-KW"/>
</dbReference>
<keyword evidence="1" id="KW-0862">Zinc</keyword>
<dbReference type="AlphaFoldDB" id="S2JDU4"/>
<evidence type="ECO:0000256" key="2">
    <source>
        <dbReference type="SAM" id="Coils"/>
    </source>
</evidence>
<dbReference type="OMA" id="SICLEQA"/>